<feature type="compositionally biased region" description="Polar residues" evidence="3">
    <location>
        <begin position="1"/>
        <end position="21"/>
    </location>
</feature>
<dbReference type="GO" id="GO:0015074">
    <property type="term" value="P:DNA integration"/>
    <property type="evidence" value="ECO:0007669"/>
    <property type="project" value="InterPro"/>
</dbReference>
<feature type="compositionally biased region" description="Polar residues" evidence="3">
    <location>
        <begin position="693"/>
        <end position="709"/>
    </location>
</feature>
<feature type="compositionally biased region" description="Polar residues" evidence="3">
    <location>
        <begin position="264"/>
        <end position="282"/>
    </location>
</feature>
<comment type="subcellular location">
    <subcellularLocation>
        <location evidence="1">Nucleus</location>
    </subcellularLocation>
</comment>
<keyword evidence="6" id="KW-1185">Reference proteome</keyword>
<gene>
    <name evidence="5" type="ORF">ISN44_As10g008710</name>
</gene>
<proteinExistence type="predicted"/>
<feature type="domain" description="Integrase catalytic" evidence="4">
    <location>
        <begin position="2222"/>
        <end position="2404"/>
    </location>
</feature>
<dbReference type="PANTHER" id="PTHR33137">
    <property type="entry name" value="MEDIATOR OF RNA POLYMERASE II TRANSCRIPTION SUBUNIT 15A-RELATED"/>
    <property type="match status" value="1"/>
</dbReference>
<dbReference type="PROSITE" id="PS50994">
    <property type="entry name" value="INTEGRASE"/>
    <property type="match status" value="1"/>
</dbReference>
<feature type="compositionally biased region" description="Polar residues" evidence="3">
    <location>
        <begin position="576"/>
        <end position="604"/>
    </location>
</feature>
<dbReference type="GO" id="GO:0005634">
    <property type="term" value="C:nucleus"/>
    <property type="evidence" value="ECO:0007669"/>
    <property type="project" value="UniProtKB-SubCell"/>
</dbReference>
<evidence type="ECO:0000256" key="3">
    <source>
        <dbReference type="SAM" id="MobiDB-lite"/>
    </source>
</evidence>
<feature type="region of interest" description="Disordered" evidence="3">
    <location>
        <begin position="179"/>
        <end position="324"/>
    </location>
</feature>
<feature type="compositionally biased region" description="Polar residues" evidence="3">
    <location>
        <begin position="428"/>
        <end position="442"/>
    </location>
</feature>
<dbReference type="GO" id="GO:0031490">
    <property type="term" value="F:chromatin DNA binding"/>
    <property type="evidence" value="ECO:0007669"/>
    <property type="project" value="InterPro"/>
</dbReference>
<feature type="compositionally biased region" description="Low complexity" evidence="3">
    <location>
        <begin position="236"/>
        <end position="258"/>
    </location>
</feature>
<feature type="compositionally biased region" description="Basic and acidic residues" evidence="3">
    <location>
        <begin position="2045"/>
        <end position="2056"/>
    </location>
</feature>
<dbReference type="InterPro" id="IPR001584">
    <property type="entry name" value="Integrase_cat-core"/>
</dbReference>
<feature type="region of interest" description="Disordered" evidence="3">
    <location>
        <begin position="631"/>
        <end position="676"/>
    </location>
</feature>
<name>A0A8T1ZTG5_ARASU</name>
<feature type="region of interest" description="Disordered" evidence="3">
    <location>
        <begin position="841"/>
        <end position="870"/>
    </location>
</feature>
<feature type="compositionally biased region" description="Low complexity" evidence="3">
    <location>
        <begin position="182"/>
        <end position="202"/>
    </location>
</feature>
<dbReference type="Pfam" id="PF16987">
    <property type="entry name" value="KIX_2"/>
    <property type="match status" value="1"/>
</dbReference>
<dbReference type="EMBL" id="JAEFBJ010000010">
    <property type="protein sequence ID" value="KAG7564108.1"/>
    <property type="molecule type" value="Genomic_DNA"/>
</dbReference>
<accession>A0A8T1ZTG5</accession>
<feature type="compositionally biased region" description="Low complexity" evidence="3">
    <location>
        <begin position="710"/>
        <end position="721"/>
    </location>
</feature>
<feature type="region of interest" description="Disordered" evidence="3">
    <location>
        <begin position="538"/>
        <end position="618"/>
    </location>
</feature>
<feature type="compositionally biased region" description="Polar residues" evidence="3">
    <location>
        <begin position="2006"/>
        <end position="2017"/>
    </location>
</feature>
<evidence type="ECO:0000313" key="6">
    <source>
        <dbReference type="Proteomes" id="UP000694251"/>
    </source>
</evidence>
<reference evidence="5 6" key="1">
    <citation type="submission" date="2020-12" db="EMBL/GenBank/DDBJ databases">
        <title>Concerted genomic and epigenomic changes stabilize Arabidopsis allopolyploids.</title>
        <authorList>
            <person name="Chen Z."/>
        </authorList>
    </citation>
    <scope>NUCLEOTIDE SEQUENCE [LARGE SCALE GENOMIC DNA]</scope>
    <source>
        <strain evidence="5">As9502</strain>
        <tissue evidence="5">Leaf</tissue>
    </source>
</reference>
<dbReference type="Proteomes" id="UP000694251">
    <property type="component" value="Chromosome 10"/>
</dbReference>
<feature type="compositionally biased region" description="Basic and acidic residues" evidence="3">
    <location>
        <begin position="2068"/>
        <end position="2087"/>
    </location>
</feature>
<dbReference type="OrthoDB" id="1896842at2759"/>
<dbReference type="InterPro" id="IPR048386">
    <property type="entry name" value="Med15_C"/>
</dbReference>
<feature type="region of interest" description="Disordered" evidence="3">
    <location>
        <begin position="138"/>
        <end position="159"/>
    </location>
</feature>
<feature type="region of interest" description="Disordered" evidence="3">
    <location>
        <begin position="1"/>
        <end position="26"/>
    </location>
</feature>
<evidence type="ECO:0000313" key="5">
    <source>
        <dbReference type="EMBL" id="KAG7564108.1"/>
    </source>
</evidence>
<feature type="compositionally biased region" description="Polar residues" evidence="3">
    <location>
        <begin position="290"/>
        <end position="316"/>
    </location>
</feature>
<feature type="region of interest" description="Disordered" evidence="3">
    <location>
        <begin position="693"/>
        <end position="725"/>
    </location>
</feature>
<feature type="compositionally biased region" description="Low complexity" evidence="3">
    <location>
        <begin position="356"/>
        <end position="369"/>
    </location>
</feature>
<feature type="region of interest" description="Disordered" evidence="3">
    <location>
        <begin position="409"/>
        <end position="445"/>
    </location>
</feature>
<feature type="compositionally biased region" description="Polar residues" evidence="3">
    <location>
        <begin position="666"/>
        <end position="675"/>
    </location>
</feature>
<dbReference type="InterPro" id="IPR005162">
    <property type="entry name" value="Retrotrans_gag_dom"/>
</dbReference>
<evidence type="ECO:0000256" key="1">
    <source>
        <dbReference type="ARBA" id="ARBA00004123"/>
    </source>
</evidence>
<feature type="compositionally biased region" description="Low complexity" evidence="3">
    <location>
        <begin position="640"/>
        <end position="665"/>
    </location>
</feature>
<feature type="region of interest" description="Disordered" evidence="3">
    <location>
        <begin position="1343"/>
        <end position="1362"/>
    </location>
</feature>
<feature type="region of interest" description="Disordered" evidence="3">
    <location>
        <begin position="1638"/>
        <end position="1666"/>
    </location>
</feature>
<keyword evidence="2" id="KW-0539">Nucleus</keyword>
<dbReference type="InterPro" id="IPR041588">
    <property type="entry name" value="Integrase_H2C2"/>
</dbReference>
<dbReference type="InterPro" id="IPR044661">
    <property type="entry name" value="MED15a/b/c-like"/>
</dbReference>
<feature type="compositionally biased region" description="Low complexity" evidence="3">
    <location>
        <begin position="212"/>
        <end position="227"/>
    </location>
</feature>
<dbReference type="Pfam" id="PF21539">
    <property type="entry name" value="Med15_C"/>
    <property type="match status" value="1"/>
</dbReference>
<dbReference type="PANTHER" id="PTHR33137:SF16">
    <property type="entry name" value="MEDIATOR OF RNA POLYMERASE II TRANSCRIPTION SUBUNIT 15C-RELATED"/>
    <property type="match status" value="1"/>
</dbReference>
<dbReference type="GO" id="GO:0003713">
    <property type="term" value="F:transcription coactivator activity"/>
    <property type="evidence" value="ECO:0007669"/>
    <property type="project" value="InterPro"/>
</dbReference>
<comment type="caution">
    <text evidence="5">The sequence shown here is derived from an EMBL/GenBank/DDBJ whole genome shotgun (WGS) entry which is preliminary data.</text>
</comment>
<dbReference type="Pfam" id="PF17921">
    <property type="entry name" value="Integrase_H2C2"/>
    <property type="match status" value="1"/>
</dbReference>
<feature type="compositionally biased region" description="Low complexity" evidence="3">
    <location>
        <begin position="543"/>
        <end position="575"/>
    </location>
</feature>
<feature type="compositionally biased region" description="Basic and acidic residues" evidence="3">
    <location>
        <begin position="851"/>
        <end position="866"/>
    </location>
</feature>
<feature type="region of interest" description="Disordered" evidence="3">
    <location>
        <begin position="2006"/>
        <end position="2088"/>
    </location>
</feature>
<evidence type="ECO:0000256" key="2">
    <source>
        <dbReference type="ARBA" id="ARBA00023242"/>
    </source>
</evidence>
<evidence type="ECO:0000259" key="4">
    <source>
        <dbReference type="PROSITE" id="PS50994"/>
    </source>
</evidence>
<sequence length="2479" mass="279792">MEGNTNWKPNEQGGDSASNNAIDWRSQHEPELRKKVLSKIVEKLKQYCPTHEEYKIIDIASKFEEKFYSIANDKHDYIRKLSEKLQYIDKTYNGKFGSSVNRTNTRASAQVVMNQAQSLPASLPYTQTTTSQQWLPQNTQSNLNIPGSSGLPSQDPITVSGAQNVNIHVGEGVQINILPGSQRPMQGRQQLPPQQQQHQMNQIRHGNLRPSHMQQQVQPPQQQHHPQSLLKQPVHQSFPQSSLPSSSQQTSMQQNSQSLPRHQFPTQRVSSSHQQQMVLPSQEQKRQEQEQLISQLMNIPNTQQNHPTSRQNNGAQQGAFRVSSSQQNNNLQNMHPQRLNNASALPLQQQQNMPRGQQVGQSQQMMSQQYRAQHPMQQLPQNRSLEQHFDSVQNNTNRFQEGSSLRQTQNLTDQQNQQHQLQRAPLANPSTSQESTGKTVNANAGDWQEETYQKIKHLKEMYLPVLSLMLQRVKEKLRRIESLPPEKLQYQSIDKLKGAKLSIEQMIVFLHVHRINISEKHRDKFSAFENHILRLTKNQTMVPRPTQQQQGQFPPSQSHQTALQSQSPQVHVSQSLDNDQMNSRLMPSSQNAASSSIMPHSLQTRPKLEPRDENNIMASSGNVMLPSVKQNPQAVHSNISSVQSLLQQKQQNQLQQPQQVNQQHQIPTSQQTNEMNDVRMRQRVNIKAGLLQQQVSSSPGQAPKPQSNVSSPHIQHQSSPQLVDQQILPTTVSKTKTPLMSGGSPFVAPSPIPGDPERPISVESPVSGVEIKSTLDSSCKVGTEEPPLLSVPPEPITERPIDRLIKAFQAASPKSLAESVSEISAVISMVDRFAGSFHSGGGSRAGLGEDLGERTRNLSTHEETNPSKRMKRSISIVPRDMSLQIDSYEQFSSLESEVDSTASSGSKVNNIAPGYALLQEIKETNGRLVETVVEICDEDASGTIVTCTYVPVALSATFKDHYKSGKISQIQPLRLLVPMDYPLSSPIILEDFPFDTSVHKYEDLSARTRSRFSLSMRELSEPGSVKEIAKTWNDCARATMVEYAERHGGGTFSSKYGTMVLIRELEHRVVAVQIGHWERDGIGKWRFEQDLNERQRNMRLSEGDGIDTITTMLKQEYNISDVETRLKLTFRWPSWMLLVDDGTTRPQTIKTDNDMDLFLSMKVDVADLILFVTRKNDAGVVTESPTLSNSPGSSSQPQSATLIHEDYIIVELPSSDSDDDSADSRRPDPWNERLDFDEYFIGLDQLGVRFSLLKEFALYQYGVRSYSTYSSYRERPKRGEYCSRLAVASKHEVRSQQERVRKAHVKPKTVQVQANVVSSRLDTLPSVAARQRRLFVTLVLNRTGNTQTPPAGQPASTSNQAAVGNGTNLTGEGILQDQGNPAIDDGFLMENPDVTFSDDFVKVRQELDEMKSKFLQVTSSAPEIDRVIEETRRTPFTSRISNLRIKDSRKVKLPTYDGKGDPKNHLSAFQIVAGRIDLEPDEEDAGYCKLFSENLSGSALLWFTQLEPGTIDSFKELSSAFLKQYSMFMEKATSDADLWNLTQGQNEPLRKYIAKFKEVTAKIPRVSHAAALSALRNGLWHESRFREEIIVNRPSTIQDALFRATYWMEAEEEKLSLAKKHRPAKLVVGNPTKKFEPKDQKRFGVNPATNAVGKPSPSRGRYNPPNTWVRDENAYCDIHRVNGHSTKDCSILKKHLTELWAAGELANFNIEEFVESYHKEKEDSEASNPPEKKHKPNGPGTPNTPKKRIDVIMEGSKLCRDSIRSIKRHKKSAAIQTAVGFQSNEQTPSISFDNSDTQGLTRPHDDALVITLDVANFEVTSKADIIGPLAPLVAFTSDTSMSLGNIKLPVLAAGVPKIVEFIVFDRPAAYNIILGTPWIYQMKAIPSTYHQCGKFPTPGGIRTIRGDQETSLVNQFAGDYEAKAPRMEAYLSALTKLARKFKEFELVRIPRGENTSAHALAALASTSDPELKRVIPVECISSRSISVEETENNNILEAEHIETPKLSSRNENSSLIVTRSRVKSQDDELTPPLEPPIRKPRRKLKDQEVPIKESSRTEQTPPGDEEVRETVKDPDIPSEPEPRKFILKDNTSANDWGADWRVPIKIFILNGELPSNKWQARKLRIISAKYCIIKDSLNKRGVSDPYLLCIFGPKVQIVTSEVHEGLCGSHSSGRSMAFKIKRLGYFWPTMISDCIDYAKRCKKCQMHASLIHQPSEFLSSISAPYPFMRWSMDIVGPMHRSTRGVQYLLVLTDYFSKWIEAEAYKNIKDYVVKTFLWKHIICRYGVPYEIVTDNGPQFISNDFEDFCSAWGIKLSYSTPRYPQGNGQAETSNKTILSNLKKRLSARKVDVVPAELNVPGLRRSEAPLNEESNSKLLEDVLDTIDERRDQSLIRLQNYQQLTARYYNSKLKNRPLNVGDFVLRRVFDNTKEEGAEKLGINWEGPYQITEKIRNSVYRLQDLDSNPVQRSWNIINLKKFYC</sequence>
<feature type="region of interest" description="Disordered" evidence="3">
    <location>
        <begin position="350"/>
        <end position="378"/>
    </location>
</feature>
<feature type="region of interest" description="Disordered" evidence="3">
    <location>
        <begin position="1719"/>
        <end position="1748"/>
    </location>
</feature>
<organism evidence="5 6">
    <name type="scientific">Arabidopsis suecica</name>
    <name type="common">Swedish thale-cress</name>
    <name type="synonym">Cardaminopsis suecica</name>
    <dbReference type="NCBI Taxonomy" id="45249"/>
    <lineage>
        <taxon>Eukaryota</taxon>
        <taxon>Viridiplantae</taxon>
        <taxon>Streptophyta</taxon>
        <taxon>Embryophyta</taxon>
        <taxon>Tracheophyta</taxon>
        <taxon>Spermatophyta</taxon>
        <taxon>Magnoliopsida</taxon>
        <taxon>eudicotyledons</taxon>
        <taxon>Gunneridae</taxon>
        <taxon>Pentapetalae</taxon>
        <taxon>rosids</taxon>
        <taxon>malvids</taxon>
        <taxon>Brassicales</taxon>
        <taxon>Brassicaceae</taxon>
        <taxon>Camelineae</taxon>
        <taxon>Arabidopsis</taxon>
    </lineage>
</organism>
<dbReference type="Pfam" id="PF00665">
    <property type="entry name" value="rve"/>
    <property type="match status" value="1"/>
</dbReference>
<dbReference type="Pfam" id="PF03732">
    <property type="entry name" value="Retrotrans_gag"/>
    <property type="match status" value="1"/>
</dbReference>
<dbReference type="InterPro" id="IPR036546">
    <property type="entry name" value="MED15_KIX"/>
</dbReference>
<protein>
    <submittedName>
        <fullName evidence="5">Ribonuclease H-like superfamily</fullName>
    </submittedName>
</protein>
<feature type="compositionally biased region" description="Low complexity" evidence="3">
    <location>
        <begin position="409"/>
        <end position="422"/>
    </location>
</feature>